<dbReference type="GO" id="GO:0003824">
    <property type="term" value="F:catalytic activity"/>
    <property type="evidence" value="ECO:0007669"/>
    <property type="project" value="InterPro"/>
</dbReference>
<dbReference type="EMBL" id="KV878979">
    <property type="protein sequence ID" value="OJJ98630.1"/>
    <property type="molecule type" value="Genomic_DNA"/>
</dbReference>
<dbReference type="InterPro" id="IPR053137">
    <property type="entry name" value="NLR-like"/>
</dbReference>
<dbReference type="VEuPathDB" id="FungiDB:ASPACDRAFT_61363"/>
<evidence type="ECO:0000256" key="1">
    <source>
        <dbReference type="SAM" id="SignalP"/>
    </source>
</evidence>
<dbReference type="PANTHER" id="PTHR46082:SF11">
    <property type="entry name" value="AAA+ ATPASE DOMAIN-CONTAINING PROTEIN-RELATED"/>
    <property type="match status" value="1"/>
</dbReference>
<dbReference type="AlphaFoldDB" id="A0A1L9WR17"/>
<evidence type="ECO:0000313" key="3">
    <source>
        <dbReference type="Proteomes" id="UP000184546"/>
    </source>
</evidence>
<dbReference type="Gene3D" id="3.40.50.1580">
    <property type="entry name" value="Nucleoside phosphorylase domain"/>
    <property type="match status" value="1"/>
</dbReference>
<dbReference type="STRING" id="690307.A0A1L9WR17"/>
<dbReference type="PANTHER" id="PTHR46082">
    <property type="entry name" value="ATP/GTP-BINDING PROTEIN-RELATED"/>
    <property type="match status" value="1"/>
</dbReference>
<dbReference type="OMA" id="ELKVLCF"/>
<feature type="signal peptide" evidence="1">
    <location>
        <begin position="1"/>
        <end position="25"/>
    </location>
</feature>
<evidence type="ECO:0000313" key="2">
    <source>
        <dbReference type="EMBL" id="OJJ98630.1"/>
    </source>
</evidence>
<dbReference type="OrthoDB" id="1577640at2759"/>
<dbReference type="GeneID" id="30977471"/>
<proteinExistence type="predicted"/>
<dbReference type="GO" id="GO:0009116">
    <property type="term" value="P:nucleoside metabolic process"/>
    <property type="evidence" value="ECO:0007669"/>
    <property type="project" value="InterPro"/>
</dbReference>
<dbReference type="InterPro" id="IPR035994">
    <property type="entry name" value="Nucleoside_phosphorylase_sf"/>
</dbReference>
<keyword evidence="1" id="KW-0732">Signal</keyword>
<dbReference type="Proteomes" id="UP000184546">
    <property type="component" value="Unassembled WGS sequence"/>
</dbReference>
<keyword evidence="3" id="KW-1185">Reference proteome</keyword>
<name>A0A1L9WR17_ASPA1</name>
<dbReference type="RefSeq" id="XP_020054970.1">
    <property type="nucleotide sequence ID" value="XM_020203657.1"/>
</dbReference>
<feature type="chain" id="PRO_5009888039" evidence="1">
    <location>
        <begin position="26"/>
        <end position="435"/>
    </location>
</feature>
<organism evidence="2 3">
    <name type="scientific">Aspergillus aculeatus (strain ATCC 16872 / CBS 172.66 / WB 5094)</name>
    <dbReference type="NCBI Taxonomy" id="690307"/>
    <lineage>
        <taxon>Eukaryota</taxon>
        <taxon>Fungi</taxon>
        <taxon>Dikarya</taxon>
        <taxon>Ascomycota</taxon>
        <taxon>Pezizomycotina</taxon>
        <taxon>Eurotiomycetes</taxon>
        <taxon>Eurotiomycetidae</taxon>
        <taxon>Eurotiales</taxon>
        <taxon>Aspergillaceae</taxon>
        <taxon>Aspergillus</taxon>
        <taxon>Aspergillus subgen. Circumdati</taxon>
    </lineage>
</organism>
<sequence>MLPPACITSLKLLWLLAGPITYTRARRTALGGWNNSNVSVGTYSQTIRNKSCWICALEEEYECACRMLDEEYAGPETLPDGDDNTYAFGKIRNHGVVVGCLPAGRYGTESASRVARDMVRTFPRLRFALMVGIGGGAPTAETDIRLGDVVVSKPQGTLGGVIQYDLGKRLPDGPFKLTGQLNAPPDKLLSVVGDLRRRYNDPRKPDFVAGHIRLMDDMLGYQRPQRDDLYRVEYQHQEGKACVGCDVTQTVPRPQRSSQRVIALHHGTIASGNSMIKDAATRDFYAHNPELKVLCFDREAAGVMNNLPCLVIRGIGNYADSHDNEHWRKYAALTAAAYARELLLSLKSRAVDVVPSWVARMKDEVVQGARTNCAIEDKSNGSSEVLLQRMQLLEDRLDLVGLPEVNGAVFNEHMHQYKDECLEDTRSDVYRQIAE</sequence>
<gene>
    <name evidence="2" type="ORF">ASPACDRAFT_61363</name>
</gene>
<dbReference type="SUPFAM" id="SSF53167">
    <property type="entry name" value="Purine and uridine phosphorylases"/>
    <property type="match status" value="1"/>
</dbReference>
<protein>
    <submittedName>
        <fullName evidence="2">Uncharacterized protein</fullName>
    </submittedName>
</protein>
<accession>A0A1L9WR17</accession>
<reference evidence="3" key="1">
    <citation type="journal article" date="2017" name="Genome Biol.">
        <title>Comparative genomics reveals high biological diversity and specific adaptations in the industrially and medically important fungal genus Aspergillus.</title>
        <authorList>
            <person name="de Vries R.P."/>
            <person name="Riley R."/>
            <person name="Wiebenga A."/>
            <person name="Aguilar-Osorio G."/>
            <person name="Amillis S."/>
            <person name="Uchima C.A."/>
            <person name="Anderluh G."/>
            <person name="Asadollahi M."/>
            <person name="Askin M."/>
            <person name="Barry K."/>
            <person name="Battaglia E."/>
            <person name="Bayram O."/>
            <person name="Benocci T."/>
            <person name="Braus-Stromeyer S.A."/>
            <person name="Caldana C."/>
            <person name="Canovas D."/>
            <person name="Cerqueira G.C."/>
            <person name="Chen F."/>
            <person name="Chen W."/>
            <person name="Choi C."/>
            <person name="Clum A."/>
            <person name="Dos Santos R.A."/>
            <person name="Damasio A.R."/>
            <person name="Diallinas G."/>
            <person name="Emri T."/>
            <person name="Fekete E."/>
            <person name="Flipphi M."/>
            <person name="Freyberg S."/>
            <person name="Gallo A."/>
            <person name="Gournas C."/>
            <person name="Habgood R."/>
            <person name="Hainaut M."/>
            <person name="Harispe M.L."/>
            <person name="Henrissat B."/>
            <person name="Hilden K.S."/>
            <person name="Hope R."/>
            <person name="Hossain A."/>
            <person name="Karabika E."/>
            <person name="Karaffa L."/>
            <person name="Karanyi Z."/>
            <person name="Krasevec N."/>
            <person name="Kuo A."/>
            <person name="Kusch H."/>
            <person name="LaButti K."/>
            <person name="Lagendijk E.L."/>
            <person name="Lapidus A."/>
            <person name="Levasseur A."/>
            <person name="Lindquist E."/>
            <person name="Lipzen A."/>
            <person name="Logrieco A.F."/>
            <person name="MacCabe A."/>
            <person name="Maekelae M.R."/>
            <person name="Malavazi I."/>
            <person name="Melin P."/>
            <person name="Meyer V."/>
            <person name="Mielnichuk N."/>
            <person name="Miskei M."/>
            <person name="Molnar A.P."/>
            <person name="Mule G."/>
            <person name="Ngan C.Y."/>
            <person name="Orejas M."/>
            <person name="Orosz E."/>
            <person name="Ouedraogo J.P."/>
            <person name="Overkamp K.M."/>
            <person name="Park H.-S."/>
            <person name="Perrone G."/>
            <person name="Piumi F."/>
            <person name="Punt P.J."/>
            <person name="Ram A.F."/>
            <person name="Ramon A."/>
            <person name="Rauscher S."/>
            <person name="Record E."/>
            <person name="Riano-Pachon D.M."/>
            <person name="Robert V."/>
            <person name="Roehrig J."/>
            <person name="Ruller R."/>
            <person name="Salamov A."/>
            <person name="Salih N.S."/>
            <person name="Samson R.A."/>
            <person name="Sandor E."/>
            <person name="Sanguinetti M."/>
            <person name="Schuetze T."/>
            <person name="Sepcic K."/>
            <person name="Shelest E."/>
            <person name="Sherlock G."/>
            <person name="Sophianopoulou V."/>
            <person name="Squina F.M."/>
            <person name="Sun H."/>
            <person name="Susca A."/>
            <person name="Todd R.B."/>
            <person name="Tsang A."/>
            <person name="Unkles S.E."/>
            <person name="van de Wiele N."/>
            <person name="van Rossen-Uffink D."/>
            <person name="Oliveira J.V."/>
            <person name="Vesth T.C."/>
            <person name="Visser J."/>
            <person name="Yu J.-H."/>
            <person name="Zhou M."/>
            <person name="Andersen M.R."/>
            <person name="Archer D.B."/>
            <person name="Baker S.E."/>
            <person name="Benoit I."/>
            <person name="Brakhage A.A."/>
            <person name="Braus G.H."/>
            <person name="Fischer R."/>
            <person name="Frisvad J.C."/>
            <person name="Goldman G.H."/>
            <person name="Houbraken J."/>
            <person name="Oakley B."/>
            <person name="Pocsi I."/>
            <person name="Scazzocchio C."/>
            <person name="Seiboth B."/>
            <person name="vanKuyk P.A."/>
            <person name="Wortman J."/>
            <person name="Dyer P.S."/>
            <person name="Grigoriev I.V."/>
        </authorList>
    </citation>
    <scope>NUCLEOTIDE SEQUENCE [LARGE SCALE GENOMIC DNA]</scope>
    <source>
        <strain evidence="3">ATCC 16872 / CBS 172.66 / WB 5094</strain>
    </source>
</reference>